<evidence type="ECO:0000313" key="1">
    <source>
        <dbReference type="EMBL" id="PIS07469.1"/>
    </source>
</evidence>
<protein>
    <submittedName>
        <fullName evidence="1">Uncharacterized protein</fullName>
    </submittedName>
</protein>
<accession>A0A2H0W5V9</accession>
<gene>
    <name evidence="1" type="ORF">COT78_03265</name>
</gene>
<organism evidence="1 2">
    <name type="scientific">Candidatus Berkelbacteria bacterium CG10_big_fil_rev_8_21_14_0_10_43_13</name>
    <dbReference type="NCBI Taxonomy" id="1974514"/>
    <lineage>
        <taxon>Bacteria</taxon>
        <taxon>Candidatus Berkelbacteria</taxon>
    </lineage>
</organism>
<sequence length="402" mass="47082">MHGNRHGRPKLIILVVIILATAIPLNNSRVSDTLFEREKNTGQYSQYFKDSFDSYDQYSEILDQAPEDLSRWQDKGVITVWTDIADWQTIQRIDLKLTDADGNFVVLNGLENIQAPREDDQIRSDDKFSDYDFNCQQGHTKWEDFMLVYGRNLLFYEYNQSPKIDMSRIVKWQAYDDKGKELKIYDVVIHDGLCEKVNSLNGVWYTPNGLPQYGVWWPKDDKLIIRNVKQDQYPSNGDHGRILSSYKTPQNFISRTRFTVDSIRNDQNGYIRLAWDFDDQYNPGQDQTLIYASLKYGFLGLQRVYPIKRYFTQGFEPTKNSQQVKTKFTFESGKTYEIQAKVAGQKTWVEVYEIEGSHTKKVAEVEYLFKKARPTQAYPFSFETTGNIQVSLDEFEVWQMAK</sequence>
<dbReference type="Proteomes" id="UP000231382">
    <property type="component" value="Unassembled WGS sequence"/>
</dbReference>
<name>A0A2H0W5V9_9BACT</name>
<comment type="caution">
    <text evidence="1">The sequence shown here is derived from an EMBL/GenBank/DDBJ whole genome shotgun (WGS) entry which is preliminary data.</text>
</comment>
<dbReference type="AlphaFoldDB" id="A0A2H0W5V9"/>
<evidence type="ECO:0000313" key="2">
    <source>
        <dbReference type="Proteomes" id="UP000231382"/>
    </source>
</evidence>
<proteinExistence type="predicted"/>
<dbReference type="EMBL" id="PEZW01000021">
    <property type="protein sequence ID" value="PIS07469.1"/>
    <property type="molecule type" value="Genomic_DNA"/>
</dbReference>
<reference evidence="2" key="1">
    <citation type="submission" date="2017-09" db="EMBL/GenBank/DDBJ databases">
        <title>Depth-based differentiation of microbial function through sediment-hosted aquifers and enrichment of novel symbionts in the deep terrestrial subsurface.</title>
        <authorList>
            <person name="Probst A.J."/>
            <person name="Ladd B."/>
            <person name="Jarett J.K."/>
            <person name="Geller-Mcgrath D.E."/>
            <person name="Sieber C.M.K."/>
            <person name="Emerson J.B."/>
            <person name="Anantharaman K."/>
            <person name="Thomas B.C."/>
            <person name="Malmstrom R."/>
            <person name="Stieglmeier M."/>
            <person name="Klingl A."/>
            <person name="Woyke T."/>
            <person name="Ryan C.M."/>
            <person name="Banfield J.F."/>
        </authorList>
    </citation>
    <scope>NUCLEOTIDE SEQUENCE [LARGE SCALE GENOMIC DNA]</scope>
</reference>